<proteinExistence type="predicted"/>
<organism evidence="1 2">
    <name type="scientific">Castellaniella defragrans (strain DSM 12143 / CCUG 39792 / 65Phen)</name>
    <name type="common">Alcaligenes defragrans</name>
    <dbReference type="NCBI Taxonomy" id="1437824"/>
    <lineage>
        <taxon>Bacteria</taxon>
        <taxon>Pseudomonadati</taxon>
        <taxon>Pseudomonadota</taxon>
        <taxon>Betaproteobacteria</taxon>
        <taxon>Burkholderiales</taxon>
        <taxon>Alcaligenaceae</taxon>
        <taxon>Castellaniella</taxon>
    </lineage>
</organism>
<dbReference type="AlphaFoldDB" id="W8X8G8"/>
<dbReference type="Proteomes" id="UP000019805">
    <property type="component" value="Chromosome"/>
</dbReference>
<name>W8X8G8_CASD6</name>
<evidence type="ECO:0000313" key="1">
    <source>
        <dbReference type="EMBL" id="CDM23050.1"/>
    </source>
</evidence>
<gene>
    <name evidence="1" type="ORF">BN940_02871</name>
</gene>
<keyword evidence="2" id="KW-1185">Reference proteome</keyword>
<evidence type="ECO:0000313" key="2">
    <source>
        <dbReference type="Proteomes" id="UP000019805"/>
    </source>
</evidence>
<dbReference type="KEGG" id="cdn:BN940_02871"/>
<reference evidence="1 2" key="1">
    <citation type="journal article" date="2014" name="BMC Microbiol.">
        <title>The oxygen-independent metabolism of cyclic monoterpenes in Castellaniella defragrans 65Phen.</title>
        <authorList>
            <person name="Petasch J."/>
            <person name="Disch E.M."/>
            <person name="Markert S."/>
            <person name="Becher D."/>
            <person name="Schweder T."/>
            <person name="Huttel B."/>
            <person name="Reinhardt R."/>
            <person name="Harder J."/>
        </authorList>
    </citation>
    <scope>NUCLEOTIDE SEQUENCE [LARGE SCALE GENOMIC DNA]</scope>
    <source>
        <strain evidence="1">65Phen</strain>
    </source>
</reference>
<sequence>MDGQVDAKLTFEHWLQGKSKAFQDEYFGPGRADLWRNGHLTLAELLDMRGRPLTIDALKEKVASG</sequence>
<dbReference type="HOGENOM" id="CLU_2841725_0_0_4"/>
<accession>W8X8G8</accession>
<protein>
    <submittedName>
        <fullName evidence="1">Uncharacterized protein</fullName>
    </submittedName>
</protein>
<dbReference type="EMBL" id="HG916765">
    <property type="protein sequence ID" value="CDM23050.1"/>
    <property type="molecule type" value="Genomic_DNA"/>
</dbReference>
<dbReference type="eggNOG" id="COG2369">
    <property type="taxonomic scope" value="Bacteria"/>
</dbReference>